<evidence type="ECO:0000256" key="2">
    <source>
        <dbReference type="ARBA" id="ARBA00023043"/>
    </source>
</evidence>
<dbReference type="Proteomes" id="UP000216164">
    <property type="component" value="Unassembled WGS sequence"/>
</dbReference>
<dbReference type="InterPro" id="IPR036770">
    <property type="entry name" value="Ankyrin_rpt-contain_sf"/>
</dbReference>
<gene>
    <name evidence="4" type="ORF">B7R77_25455</name>
</gene>
<dbReference type="SMART" id="SM00248">
    <property type="entry name" value="ANK"/>
    <property type="match status" value="3"/>
</dbReference>
<dbReference type="PANTHER" id="PTHR24123:SF33">
    <property type="entry name" value="PROTEIN HOS4"/>
    <property type="match status" value="1"/>
</dbReference>
<feature type="repeat" description="ANK" evidence="3">
    <location>
        <begin position="68"/>
        <end position="95"/>
    </location>
</feature>
<organism evidence="4 5">
    <name type="scientific">Ralstonia solanacearum K60</name>
    <dbReference type="NCBI Taxonomy" id="1091042"/>
    <lineage>
        <taxon>Bacteria</taxon>
        <taxon>Pseudomonadati</taxon>
        <taxon>Pseudomonadota</taxon>
        <taxon>Betaproteobacteria</taxon>
        <taxon>Burkholderiales</taxon>
        <taxon>Burkholderiaceae</taxon>
        <taxon>Ralstonia</taxon>
        <taxon>Ralstonia solanacearum species complex</taxon>
    </lineage>
</organism>
<sequence length="196" mass="21079">MPDDEFMRLVLTTDDERALRHAFARTDIDALRGRSNMTLLALAASAGNLNAMRVLLDRGAKRDKQTGSGETPLEAAVLNGQAQAACMLLQRGAKLPPPAHKPYLLPAAALTEDFASAVALVAILRDHDFDPNARMNGDAALHIAAELGNVELVRLLLARGASVEQRNSRGETALAIAQRSSQPEIAQILRAAKRMK</sequence>
<dbReference type="InterPro" id="IPR051165">
    <property type="entry name" value="Multifunctional_ANK_Repeat"/>
</dbReference>
<accession>A0AAP7ZJP8</accession>
<evidence type="ECO:0000256" key="1">
    <source>
        <dbReference type="ARBA" id="ARBA00022737"/>
    </source>
</evidence>
<protein>
    <recommendedName>
        <fullName evidence="6">Ankyrin repeat domain-containing protein</fullName>
    </recommendedName>
</protein>
<comment type="caution">
    <text evidence="4">The sequence shown here is derived from an EMBL/GenBank/DDBJ whole genome shotgun (WGS) entry which is preliminary data.</text>
</comment>
<evidence type="ECO:0000313" key="5">
    <source>
        <dbReference type="Proteomes" id="UP000216164"/>
    </source>
</evidence>
<dbReference type="Pfam" id="PF12796">
    <property type="entry name" value="Ank_2"/>
    <property type="match status" value="2"/>
</dbReference>
<proteinExistence type="predicted"/>
<name>A0AAP7ZJP8_RALSL</name>
<dbReference type="EMBL" id="NCTK01000002">
    <property type="protein sequence ID" value="OYQ10320.1"/>
    <property type="molecule type" value="Genomic_DNA"/>
</dbReference>
<dbReference type="Gene3D" id="1.25.40.20">
    <property type="entry name" value="Ankyrin repeat-containing domain"/>
    <property type="match status" value="2"/>
</dbReference>
<dbReference type="PANTHER" id="PTHR24123">
    <property type="entry name" value="ANKYRIN REPEAT-CONTAINING"/>
    <property type="match status" value="1"/>
</dbReference>
<evidence type="ECO:0000313" key="4">
    <source>
        <dbReference type="EMBL" id="OYQ10320.1"/>
    </source>
</evidence>
<keyword evidence="2 3" id="KW-0040">ANK repeat</keyword>
<evidence type="ECO:0000256" key="3">
    <source>
        <dbReference type="PROSITE-ProRule" id="PRU00023"/>
    </source>
</evidence>
<feature type="repeat" description="ANK" evidence="3">
    <location>
        <begin position="35"/>
        <end position="67"/>
    </location>
</feature>
<dbReference type="AlphaFoldDB" id="A0AAP7ZJP8"/>
<dbReference type="InterPro" id="IPR002110">
    <property type="entry name" value="Ankyrin_rpt"/>
</dbReference>
<reference evidence="4 5" key="1">
    <citation type="submission" date="2017-04" db="EMBL/GenBank/DDBJ databases">
        <title>Genome Announcement: Closed genomes of Ralstonia solanacearum strains K60, UW551, and UW700.</title>
        <authorList>
            <person name="Hayes M."/>
            <person name="Macintyre A.M."/>
            <person name="Allen C."/>
        </authorList>
    </citation>
    <scope>NUCLEOTIDE SEQUENCE [LARGE SCALE GENOMIC DNA]</scope>
    <source>
        <strain evidence="4 5">UW25</strain>
    </source>
</reference>
<evidence type="ECO:0008006" key="6">
    <source>
        <dbReference type="Google" id="ProtNLM"/>
    </source>
</evidence>
<dbReference type="SUPFAM" id="SSF48403">
    <property type="entry name" value="Ankyrin repeat"/>
    <property type="match status" value="1"/>
</dbReference>
<feature type="repeat" description="ANK" evidence="3">
    <location>
        <begin position="136"/>
        <end position="168"/>
    </location>
</feature>
<dbReference type="PROSITE" id="PS50297">
    <property type="entry name" value="ANK_REP_REGION"/>
    <property type="match status" value="2"/>
</dbReference>
<keyword evidence="1" id="KW-0677">Repeat</keyword>
<dbReference type="PROSITE" id="PS50088">
    <property type="entry name" value="ANK_REPEAT"/>
    <property type="match status" value="3"/>
</dbReference>